<feature type="transmembrane region" description="Helical" evidence="1">
    <location>
        <begin position="143"/>
        <end position="163"/>
    </location>
</feature>
<proteinExistence type="predicted"/>
<keyword evidence="1" id="KW-1133">Transmembrane helix</keyword>
<keyword evidence="1" id="KW-0812">Transmembrane</keyword>
<dbReference type="AlphaFoldDB" id="A0A3P7P654"/>
<protein>
    <recommendedName>
        <fullName evidence="4">Mg2+ and Co2+ transporter CorB</fullName>
    </recommendedName>
</protein>
<accession>A0A3P7P654</accession>
<dbReference type="KEGG" id="cbar:PATL70BA_0008"/>
<organism evidence="2 3">
    <name type="scientific">Petrocella atlantisensis</name>
    <dbReference type="NCBI Taxonomy" id="2173034"/>
    <lineage>
        <taxon>Bacteria</taxon>
        <taxon>Bacillati</taxon>
        <taxon>Bacillota</taxon>
        <taxon>Clostridia</taxon>
        <taxon>Lachnospirales</taxon>
        <taxon>Vallitaleaceae</taxon>
        <taxon>Petrocella</taxon>
    </lineage>
</organism>
<reference evidence="2 3" key="1">
    <citation type="submission" date="2018-09" db="EMBL/GenBank/DDBJ databases">
        <authorList>
            <person name="Postec A."/>
        </authorList>
    </citation>
    <scope>NUCLEOTIDE SEQUENCE [LARGE SCALE GENOMIC DNA]</scope>
    <source>
        <strain evidence="2">70B-A</strain>
    </source>
</reference>
<dbReference type="Proteomes" id="UP000279029">
    <property type="component" value="Chromosome"/>
</dbReference>
<evidence type="ECO:0000256" key="1">
    <source>
        <dbReference type="SAM" id="Phobius"/>
    </source>
</evidence>
<sequence length="192" mass="21016">MSEQKSRVKFRNMYTNKKVNYLWVYVITVITFFVALILGYISLVFMEKVSVIGALFILLFIVFLGVIFDLLGISVTAATETPFHSMSSGKVRGAQEAILIIRNAGSVANFFNDVIGDISGIISGSASAAIIIKLNETMTIKTTASSIILTSIIAAITVGGKAIGKEVALRHANYIVYRLGILLSYIKKRKKR</sequence>
<feature type="transmembrane region" description="Helical" evidence="1">
    <location>
        <begin position="21"/>
        <end position="45"/>
    </location>
</feature>
<dbReference type="EMBL" id="LR130778">
    <property type="protein sequence ID" value="VDN45843.1"/>
    <property type="molecule type" value="Genomic_DNA"/>
</dbReference>
<evidence type="ECO:0000313" key="2">
    <source>
        <dbReference type="EMBL" id="VDN45843.1"/>
    </source>
</evidence>
<evidence type="ECO:0008006" key="4">
    <source>
        <dbReference type="Google" id="ProtNLM"/>
    </source>
</evidence>
<dbReference type="RefSeq" id="WP_243115937.1">
    <property type="nucleotide sequence ID" value="NZ_LR130778.1"/>
</dbReference>
<keyword evidence="1" id="KW-0472">Membrane</keyword>
<feature type="transmembrane region" description="Helical" evidence="1">
    <location>
        <begin position="51"/>
        <end position="78"/>
    </location>
</feature>
<name>A0A3P7P654_9FIRM</name>
<gene>
    <name evidence="2" type="ORF">PATL70BA_0008</name>
</gene>
<keyword evidence="3" id="KW-1185">Reference proteome</keyword>
<evidence type="ECO:0000313" key="3">
    <source>
        <dbReference type="Proteomes" id="UP000279029"/>
    </source>
</evidence>